<proteinExistence type="predicted"/>
<keyword evidence="2" id="KW-1185">Reference proteome</keyword>
<name>A0ABD2BBE0_VESMC</name>
<dbReference type="EMBL" id="JAYRBN010000091">
    <property type="protein sequence ID" value="KAL2730057.1"/>
    <property type="molecule type" value="Genomic_DNA"/>
</dbReference>
<dbReference type="Proteomes" id="UP001607303">
    <property type="component" value="Unassembled WGS sequence"/>
</dbReference>
<comment type="caution">
    <text evidence="1">The sequence shown here is derived from an EMBL/GenBank/DDBJ whole genome shotgun (WGS) entry which is preliminary data.</text>
</comment>
<organism evidence="1 2">
    <name type="scientific">Vespula maculifrons</name>
    <name type="common">Eastern yellow jacket</name>
    <name type="synonym">Wasp</name>
    <dbReference type="NCBI Taxonomy" id="7453"/>
    <lineage>
        <taxon>Eukaryota</taxon>
        <taxon>Metazoa</taxon>
        <taxon>Ecdysozoa</taxon>
        <taxon>Arthropoda</taxon>
        <taxon>Hexapoda</taxon>
        <taxon>Insecta</taxon>
        <taxon>Pterygota</taxon>
        <taxon>Neoptera</taxon>
        <taxon>Endopterygota</taxon>
        <taxon>Hymenoptera</taxon>
        <taxon>Apocrita</taxon>
        <taxon>Aculeata</taxon>
        <taxon>Vespoidea</taxon>
        <taxon>Vespidae</taxon>
        <taxon>Vespinae</taxon>
        <taxon>Vespula</taxon>
    </lineage>
</organism>
<evidence type="ECO:0000313" key="2">
    <source>
        <dbReference type="Proteomes" id="UP001607303"/>
    </source>
</evidence>
<sequence length="85" mass="10172">MYKVCTISFTMSIKISLIRFAVQTWKIVFNNNLLLWNTRGRCKSTDRTHIQFHTYNILNINCDSTLYVIDYFKQFKRLTILTISL</sequence>
<reference evidence="1 2" key="1">
    <citation type="journal article" date="2024" name="Ann. Entomol. Soc. Am.">
        <title>Genomic analyses of the southern and eastern yellowjacket wasps (Hymenoptera: Vespidae) reveal evolutionary signatures of social life.</title>
        <authorList>
            <person name="Catto M.A."/>
            <person name="Caine P.B."/>
            <person name="Orr S.E."/>
            <person name="Hunt B.G."/>
            <person name="Goodisman M.A.D."/>
        </authorList>
    </citation>
    <scope>NUCLEOTIDE SEQUENCE [LARGE SCALE GENOMIC DNA]</scope>
    <source>
        <strain evidence="1">232</strain>
        <tissue evidence="1">Head and thorax</tissue>
    </source>
</reference>
<protein>
    <submittedName>
        <fullName evidence="1">Uncharacterized protein</fullName>
    </submittedName>
</protein>
<accession>A0ABD2BBE0</accession>
<gene>
    <name evidence="1" type="ORF">V1477_015868</name>
</gene>
<evidence type="ECO:0000313" key="1">
    <source>
        <dbReference type="EMBL" id="KAL2730057.1"/>
    </source>
</evidence>
<dbReference type="AlphaFoldDB" id="A0ABD2BBE0"/>